<feature type="compositionally biased region" description="Basic and acidic residues" evidence="1">
    <location>
        <begin position="353"/>
        <end position="362"/>
    </location>
</feature>
<proteinExistence type="predicted"/>
<evidence type="ECO:0000313" key="3">
    <source>
        <dbReference type="Proteomes" id="UP000799776"/>
    </source>
</evidence>
<accession>A0A9P4HUI7</accession>
<protein>
    <submittedName>
        <fullName evidence="2">Uncharacterized protein</fullName>
    </submittedName>
</protein>
<name>A0A9P4HUI7_9PEZI</name>
<reference evidence="2" key="1">
    <citation type="journal article" date="2020" name="Stud. Mycol.">
        <title>101 Dothideomycetes genomes: a test case for predicting lifestyles and emergence of pathogens.</title>
        <authorList>
            <person name="Haridas S."/>
            <person name="Albert R."/>
            <person name="Binder M."/>
            <person name="Bloem J."/>
            <person name="Labutti K."/>
            <person name="Salamov A."/>
            <person name="Andreopoulos B."/>
            <person name="Baker S."/>
            <person name="Barry K."/>
            <person name="Bills G."/>
            <person name="Bluhm B."/>
            <person name="Cannon C."/>
            <person name="Castanera R."/>
            <person name="Culley D."/>
            <person name="Daum C."/>
            <person name="Ezra D."/>
            <person name="Gonzalez J."/>
            <person name="Henrissat B."/>
            <person name="Kuo A."/>
            <person name="Liang C."/>
            <person name="Lipzen A."/>
            <person name="Lutzoni F."/>
            <person name="Magnuson J."/>
            <person name="Mondo S."/>
            <person name="Nolan M."/>
            <person name="Ohm R."/>
            <person name="Pangilinan J."/>
            <person name="Park H.-J."/>
            <person name="Ramirez L."/>
            <person name="Alfaro M."/>
            <person name="Sun H."/>
            <person name="Tritt A."/>
            <person name="Yoshinaga Y."/>
            <person name="Zwiers L.-H."/>
            <person name="Turgeon B."/>
            <person name="Goodwin S."/>
            <person name="Spatafora J."/>
            <person name="Crous P."/>
            <person name="Grigoriev I."/>
        </authorList>
    </citation>
    <scope>NUCLEOTIDE SEQUENCE</scope>
    <source>
        <strain evidence="2">CBS 121410</strain>
    </source>
</reference>
<evidence type="ECO:0000313" key="2">
    <source>
        <dbReference type="EMBL" id="KAF2086269.1"/>
    </source>
</evidence>
<dbReference type="Proteomes" id="UP000799776">
    <property type="component" value="Unassembled WGS sequence"/>
</dbReference>
<comment type="caution">
    <text evidence="2">The sequence shown here is derived from an EMBL/GenBank/DDBJ whole genome shotgun (WGS) entry which is preliminary data.</text>
</comment>
<sequence>MAVPEAIFDAYIALLCGTRRFDREATGDALGRAARLMKQRQTLSESSWNSLLRARLRRADALELIDPFGYPHMGPIYQMVKTMKKAEIGLEHDSFISFCELFRNRVGRREMRSGKTENLKFTEEPNTSRPETRYLRHLLEQFTGRLSGNDILSSEGFENTIFSGVRNSIADPAADDKSADKETENLVPPTLLATPTAWALHSYVCALGFLHEQRELCQFTSFLVEHATQLTAPLDQQVNGYLTMRFTIIAIRAFLERPWLPNYQIPEELLRFAQERVENMPKAWGGWPSDEECENYLNMMWGRWMSTVVSNERPWETRHPDLGSAWNHDRNEPDDAFSNLDRNEPDDVFSNLDRNEPDDASSIHERNEFDDAFSFASGILKPGNFEDRMGTKLGTPLADKI</sequence>
<organism evidence="2 3">
    <name type="scientific">Saccharata proteae CBS 121410</name>
    <dbReference type="NCBI Taxonomy" id="1314787"/>
    <lineage>
        <taxon>Eukaryota</taxon>
        <taxon>Fungi</taxon>
        <taxon>Dikarya</taxon>
        <taxon>Ascomycota</taxon>
        <taxon>Pezizomycotina</taxon>
        <taxon>Dothideomycetes</taxon>
        <taxon>Dothideomycetes incertae sedis</taxon>
        <taxon>Botryosphaeriales</taxon>
        <taxon>Saccharataceae</taxon>
        <taxon>Saccharata</taxon>
    </lineage>
</organism>
<dbReference type="AlphaFoldDB" id="A0A9P4HUI7"/>
<feature type="region of interest" description="Disordered" evidence="1">
    <location>
        <begin position="321"/>
        <end position="362"/>
    </location>
</feature>
<dbReference type="EMBL" id="ML978725">
    <property type="protein sequence ID" value="KAF2086269.1"/>
    <property type="molecule type" value="Genomic_DNA"/>
</dbReference>
<keyword evidence="3" id="KW-1185">Reference proteome</keyword>
<evidence type="ECO:0000256" key="1">
    <source>
        <dbReference type="SAM" id="MobiDB-lite"/>
    </source>
</evidence>
<dbReference type="OrthoDB" id="410701at2759"/>
<gene>
    <name evidence="2" type="ORF">K490DRAFT_66816</name>
</gene>
<feature type="compositionally biased region" description="Basic and acidic residues" evidence="1">
    <location>
        <begin position="321"/>
        <end position="333"/>
    </location>
</feature>